<dbReference type="GO" id="GO:0046655">
    <property type="term" value="P:folic acid metabolic process"/>
    <property type="evidence" value="ECO:0007669"/>
    <property type="project" value="TreeGrafter"/>
</dbReference>
<protein>
    <recommendedName>
        <fullName evidence="3">Dihydrofolate reductase</fullName>
        <ecNumber evidence="2">1.5.1.3</ecNumber>
    </recommendedName>
</protein>
<feature type="domain" description="DHFR" evidence="8">
    <location>
        <begin position="3"/>
        <end position="197"/>
    </location>
</feature>
<dbReference type="Pfam" id="PF00186">
    <property type="entry name" value="DHFR_1"/>
    <property type="match status" value="1"/>
</dbReference>
<dbReference type="InterPro" id="IPR001796">
    <property type="entry name" value="DHFR_dom"/>
</dbReference>
<dbReference type="PANTHER" id="PTHR48069:SF3">
    <property type="entry name" value="DIHYDROFOLATE REDUCTASE"/>
    <property type="match status" value="1"/>
</dbReference>
<dbReference type="PROSITE" id="PS00075">
    <property type="entry name" value="DHFR_1"/>
    <property type="match status" value="1"/>
</dbReference>
<dbReference type="EMBL" id="DF836336">
    <property type="protein sequence ID" value="GAN03764.1"/>
    <property type="molecule type" value="Genomic_DNA"/>
</dbReference>
<sequence length="198" mass="22602">MTQFALIVAATEELGIGLLSNLPWRIPKDMAFFKHVTSHVPKALQQQSNVQNAVIMGRVTWESIPPKFRPLDKRYNIVVSRNPTYDLLLADATQQSTILVDSLESAFKAVDPARHARVFVIGGAQMYNLAIQHAKCSHILLTRVKSKMDCDTFFPAIDDKTFRLASHQELEDYVEQQVLEGVQKHKELEYEFTLYIKQ</sequence>
<dbReference type="InterPro" id="IPR024072">
    <property type="entry name" value="DHFR-like_dom_sf"/>
</dbReference>
<dbReference type="GO" id="GO:0046654">
    <property type="term" value="P:tetrahydrofolate biosynthetic process"/>
    <property type="evidence" value="ECO:0007669"/>
    <property type="project" value="UniProtKB-UniPathway"/>
</dbReference>
<accession>A0A0C9M9B2</accession>
<comment type="similarity">
    <text evidence="7">Belongs to the dihydrofolate reductase family.</text>
</comment>
<keyword evidence="10" id="KW-1185">Reference proteome</keyword>
<evidence type="ECO:0000256" key="3">
    <source>
        <dbReference type="ARBA" id="ARBA00018886"/>
    </source>
</evidence>
<evidence type="ECO:0000256" key="1">
    <source>
        <dbReference type="ARBA" id="ARBA00004903"/>
    </source>
</evidence>
<dbReference type="AlphaFoldDB" id="A0A0C9M9B2"/>
<dbReference type="Gene3D" id="3.40.430.10">
    <property type="entry name" value="Dihydrofolate Reductase, subunit A"/>
    <property type="match status" value="1"/>
</dbReference>
<evidence type="ECO:0000256" key="6">
    <source>
        <dbReference type="ARBA" id="ARBA00023002"/>
    </source>
</evidence>
<evidence type="ECO:0000313" key="10">
    <source>
        <dbReference type="Proteomes" id="UP000053815"/>
    </source>
</evidence>
<reference evidence="9" key="1">
    <citation type="submission" date="2014-09" db="EMBL/GenBank/DDBJ databases">
        <title>Draft genome sequence of an oleaginous Mucoromycotina fungus Mucor ambiguus NBRC6742.</title>
        <authorList>
            <person name="Takeda I."/>
            <person name="Yamane N."/>
            <person name="Morita T."/>
            <person name="Tamano K."/>
            <person name="Machida M."/>
            <person name="Baker S."/>
            <person name="Koike H."/>
        </authorList>
    </citation>
    <scope>NUCLEOTIDE SEQUENCE</scope>
    <source>
        <strain evidence="9">NBRC 6742</strain>
    </source>
</reference>
<evidence type="ECO:0000259" key="8">
    <source>
        <dbReference type="PROSITE" id="PS51330"/>
    </source>
</evidence>
<dbReference type="GO" id="GO:0046452">
    <property type="term" value="P:dihydrofolate metabolic process"/>
    <property type="evidence" value="ECO:0007669"/>
    <property type="project" value="TreeGrafter"/>
</dbReference>
<keyword evidence="5" id="KW-0521">NADP</keyword>
<evidence type="ECO:0000256" key="4">
    <source>
        <dbReference type="ARBA" id="ARBA00022563"/>
    </source>
</evidence>
<dbReference type="EC" id="1.5.1.3" evidence="2"/>
<dbReference type="InterPro" id="IPR017925">
    <property type="entry name" value="DHFR_CS"/>
</dbReference>
<evidence type="ECO:0000256" key="7">
    <source>
        <dbReference type="RuleBase" id="RU004474"/>
    </source>
</evidence>
<dbReference type="UniPathway" id="UPA00077">
    <property type="reaction ID" value="UER00158"/>
</dbReference>
<evidence type="ECO:0000256" key="5">
    <source>
        <dbReference type="ARBA" id="ARBA00022857"/>
    </source>
</evidence>
<name>A0A0C9M9B2_9FUNG</name>
<gene>
    <name evidence="9" type="ORF">MAM1_0047c03219</name>
</gene>
<dbReference type="PROSITE" id="PS51330">
    <property type="entry name" value="DHFR_2"/>
    <property type="match status" value="1"/>
</dbReference>
<keyword evidence="4" id="KW-0554">One-carbon metabolism</keyword>
<proteinExistence type="inferred from homology"/>
<dbReference type="InterPro" id="IPR012259">
    <property type="entry name" value="DHFR"/>
</dbReference>
<keyword evidence="6" id="KW-0560">Oxidoreductase</keyword>
<dbReference type="PRINTS" id="PR00070">
    <property type="entry name" value="DHFR"/>
</dbReference>
<dbReference type="Proteomes" id="UP000053815">
    <property type="component" value="Unassembled WGS sequence"/>
</dbReference>
<dbReference type="GO" id="GO:0050661">
    <property type="term" value="F:NADP binding"/>
    <property type="evidence" value="ECO:0007669"/>
    <property type="project" value="InterPro"/>
</dbReference>
<dbReference type="GO" id="GO:0006730">
    <property type="term" value="P:one-carbon metabolic process"/>
    <property type="evidence" value="ECO:0007669"/>
    <property type="project" value="UniProtKB-KW"/>
</dbReference>
<organism evidence="9">
    <name type="scientific">Mucor ambiguus</name>
    <dbReference type="NCBI Taxonomy" id="91626"/>
    <lineage>
        <taxon>Eukaryota</taxon>
        <taxon>Fungi</taxon>
        <taxon>Fungi incertae sedis</taxon>
        <taxon>Mucoromycota</taxon>
        <taxon>Mucoromycotina</taxon>
        <taxon>Mucoromycetes</taxon>
        <taxon>Mucorales</taxon>
        <taxon>Mucorineae</taxon>
        <taxon>Mucoraceae</taxon>
        <taxon>Mucor</taxon>
    </lineage>
</organism>
<evidence type="ECO:0000256" key="2">
    <source>
        <dbReference type="ARBA" id="ARBA00012856"/>
    </source>
</evidence>
<dbReference type="SUPFAM" id="SSF53597">
    <property type="entry name" value="Dihydrofolate reductase-like"/>
    <property type="match status" value="1"/>
</dbReference>
<dbReference type="CDD" id="cd00209">
    <property type="entry name" value="DHFR"/>
    <property type="match status" value="1"/>
</dbReference>
<dbReference type="OrthoDB" id="414698at2759"/>
<dbReference type="GO" id="GO:0004146">
    <property type="term" value="F:dihydrofolate reductase activity"/>
    <property type="evidence" value="ECO:0007669"/>
    <property type="project" value="UniProtKB-EC"/>
</dbReference>
<dbReference type="GO" id="GO:0005739">
    <property type="term" value="C:mitochondrion"/>
    <property type="evidence" value="ECO:0007669"/>
    <property type="project" value="TreeGrafter"/>
</dbReference>
<dbReference type="STRING" id="91626.A0A0C9M9B2"/>
<dbReference type="PANTHER" id="PTHR48069">
    <property type="entry name" value="DIHYDROFOLATE REDUCTASE"/>
    <property type="match status" value="1"/>
</dbReference>
<evidence type="ECO:0000313" key="9">
    <source>
        <dbReference type="EMBL" id="GAN03764.1"/>
    </source>
</evidence>
<comment type="pathway">
    <text evidence="1">Cofactor biosynthesis; tetrahydrofolate biosynthesis; 5,6,7,8-tetrahydrofolate from 7,8-dihydrofolate: step 1/1.</text>
</comment>